<evidence type="ECO:0000259" key="15">
    <source>
        <dbReference type="PROSITE" id="PS50109"/>
    </source>
</evidence>
<evidence type="ECO:0000256" key="2">
    <source>
        <dbReference type="ARBA" id="ARBA00004651"/>
    </source>
</evidence>
<comment type="catalytic activity">
    <reaction evidence="1">
        <text>ATP + protein L-histidine = ADP + protein N-phospho-L-histidine.</text>
        <dbReference type="EC" id="2.7.13.3"/>
    </reaction>
</comment>
<evidence type="ECO:0000256" key="11">
    <source>
        <dbReference type="ARBA" id="ARBA00022989"/>
    </source>
</evidence>
<evidence type="ECO:0000256" key="5">
    <source>
        <dbReference type="ARBA" id="ARBA00022553"/>
    </source>
</evidence>
<accession>A0A0R2G639</accession>
<dbReference type="PROSITE" id="PS50109">
    <property type="entry name" value="HIS_KIN"/>
    <property type="match status" value="1"/>
</dbReference>
<gene>
    <name evidence="16" type="ORF">IV68_GL000570</name>
</gene>
<proteinExistence type="predicted"/>
<feature type="transmembrane region" description="Helical" evidence="14">
    <location>
        <begin position="53"/>
        <end position="78"/>
    </location>
</feature>
<evidence type="ECO:0000256" key="14">
    <source>
        <dbReference type="SAM" id="Phobius"/>
    </source>
</evidence>
<organism evidence="16 17">
    <name type="scientific">Weissella halotolerans DSM 20190</name>
    <dbReference type="NCBI Taxonomy" id="1123500"/>
    <lineage>
        <taxon>Bacteria</taxon>
        <taxon>Bacillati</taxon>
        <taxon>Bacillota</taxon>
        <taxon>Bacilli</taxon>
        <taxon>Lactobacillales</taxon>
        <taxon>Lactobacillaceae</taxon>
        <taxon>Weissella</taxon>
    </lineage>
</organism>
<dbReference type="FunCoup" id="A0A0R2G639">
    <property type="interactions" value="48"/>
</dbReference>
<sequence length="380" mass="42711">MKPKAFGWLIFVVKSVVAALLFMLAGVGLVFILQGPPTTGGHTWWAWIEYFSQHHPIGVSLILISLLATWLVSMLHFYEQMMLNQLIRAVDELTEEVTDMRSMARLPLHHWGERLGPLAQSVESLYETAHTMMIEERNIERSKDEMITNVSHDLRTPLTSILGYLGLIINDEQGQLKPADMRKYSKTAYNKALQMKSLVEDLFDYTQVKQVDFKLRWAPIDLAALLQQLAASYELEAKNHGIVVSVVAQPEMIEMVGDPDRLARVFMNLISNALKYGEGATFIRLSARKLPDENEVEVRVTNNGRPIPASSVDHLFDRFYRVEHSRNTKTGGTGLGLAIVESVVSAHNGTVTVESTDELTSFIVRLPLEPVGDDVLPNEE</sequence>
<feature type="domain" description="Histidine kinase" evidence="15">
    <location>
        <begin position="149"/>
        <end position="370"/>
    </location>
</feature>
<dbReference type="SMART" id="SM00387">
    <property type="entry name" value="HATPase_c"/>
    <property type="match status" value="1"/>
</dbReference>
<keyword evidence="11 14" id="KW-1133">Transmembrane helix</keyword>
<keyword evidence="9 16" id="KW-0418">Kinase</keyword>
<dbReference type="OrthoDB" id="335833at2"/>
<keyword evidence="13 14" id="KW-0472">Membrane</keyword>
<dbReference type="InterPro" id="IPR036097">
    <property type="entry name" value="HisK_dim/P_sf"/>
</dbReference>
<evidence type="ECO:0000256" key="1">
    <source>
        <dbReference type="ARBA" id="ARBA00000085"/>
    </source>
</evidence>
<dbReference type="Gene3D" id="3.30.565.10">
    <property type="entry name" value="Histidine kinase-like ATPase, C-terminal domain"/>
    <property type="match status" value="1"/>
</dbReference>
<dbReference type="GO" id="GO:0000155">
    <property type="term" value="F:phosphorelay sensor kinase activity"/>
    <property type="evidence" value="ECO:0007669"/>
    <property type="project" value="InterPro"/>
</dbReference>
<keyword evidence="10" id="KW-0067">ATP-binding</keyword>
<comment type="subcellular location">
    <subcellularLocation>
        <location evidence="2">Cell membrane</location>
        <topology evidence="2">Multi-pass membrane protein</topology>
    </subcellularLocation>
</comment>
<dbReference type="SUPFAM" id="SSF55874">
    <property type="entry name" value="ATPase domain of HSP90 chaperone/DNA topoisomerase II/histidine kinase"/>
    <property type="match status" value="1"/>
</dbReference>
<comment type="caution">
    <text evidence="16">The sequence shown here is derived from an EMBL/GenBank/DDBJ whole genome shotgun (WGS) entry which is preliminary data.</text>
</comment>
<keyword evidence="4" id="KW-1003">Cell membrane</keyword>
<evidence type="ECO:0000256" key="9">
    <source>
        <dbReference type="ARBA" id="ARBA00022777"/>
    </source>
</evidence>
<evidence type="ECO:0000256" key="8">
    <source>
        <dbReference type="ARBA" id="ARBA00022741"/>
    </source>
</evidence>
<feature type="transmembrane region" description="Helical" evidence="14">
    <location>
        <begin position="7"/>
        <end position="33"/>
    </location>
</feature>
<dbReference type="EC" id="2.7.13.3" evidence="3"/>
<dbReference type="Gene3D" id="1.10.287.130">
    <property type="match status" value="1"/>
</dbReference>
<reference evidence="16 17" key="1">
    <citation type="journal article" date="2015" name="Genome Announc.">
        <title>Expanding the biotechnology potential of lactobacilli through comparative genomics of 213 strains and associated genera.</title>
        <authorList>
            <person name="Sun Z."/>
            <person name="Harris H.M."/>
            <person name="McCann A."/>
            <person name="Guo C."/>
            <person name="Argimon S."/>
            <person name="Zhang W."/>
            <person name="Yang X."/>
            <person name="Jeffery I.B."/>
            <person name="Cooney J.C."/>
            <person name="Kagawa T.F."/>
            <person name="Liu W."/>
            <person name="Song Y."/>
            <person name="Salvetti E."/>
            <person name="Wrobel A."/>
            <person name="Rasinkangas P."/>
            <person name="Parkhill J."/>
            <person name="Rea M.C."/>
            <person name="O'Sullivan O."/>
            <person name="Ritari J."/>
            <person name="Douillard F.P."/>
            <person name="Paul Ross R."/>
            <person name="Yang R."/>
            <person name="Briner A.E."/>
            <person name="Felis G.E."/>
            <person name="de Vos W.M."/>
            <person name="Barrangou R."/>
            <person name="Klaenhammer T.R."/>
            <person name="Caufield P.W."/>
            <person name="Cui Y."/>
            <person name="Zhang H."/>
            <person name="O'Toole P.W."/>
        </authorList>
    </citation>
    <scope>NUCLEOTIDE SEQUENCE [LARGE SCALE GENOMIC DNA]</scope>
    <source>
        <strain evidence="16 17">DSM 20190</strain>
    </source>
</reference>
<dbReference type="InterPro" id="IPR003594">
    <property type="entry name" value="HATPase_dom"/>
</dbReference>
<dbReference type="SUPFAM" id="SSF47384">
    <property type="entry name" value="Homodimeric domain of signal transducing histidine kinase"/>
    <property type="match status" value="1"/>
</dbReference>
<evidence type="ECO:0000256" key="12">
    <source>
        <dbReference type="ARBA" id="ARBA00023012"/>
    </source>
</evidence>
<dbReference type="FunFam" id="3.30.565.10:FF:000013">
    <property type="entry name" value="Two-component sensor histidine kinase"/>
    <property type="match status" value="1"/>
</dbReference>
<evidence type="ECO:0000256" key="3">
    <source>
        <dbReference type="ARBA" id="ARBA00012438"/>
    </source>
</evidence>
<dbReference type="InterPro" id="IPR005467">
    <property type="entry name" value="His_kinase_dom"/>
</dbReference>
<dbReference type="AlphaFoldDB" id="A0A0R2G639"/>
<keyword evidence="5" id="KW-0597">Phosphoprotein</keyword>
<dbReference type="FunFam" id="1.10.287.130:FF:000001">
    <property type="entry name" value="Two-component sensor histidine kinase"/>
    <property type="match status" value="1"/>
</dbReference>
<dbReference type="PRINTS" id="PR00344">
    <property type="entry name" value="BCTRLSENSOR"/>
</dbReference>
<evidence type="ECO:0000313" key="17">
    <source>
        <dbReference type="Proteomes" id="UP000051296"/>
    </source>
</evidence>
<evidence type="ECO:0000256" key="6">
    <source>
        <dbReference type="ARBA" id="ARBA00022679"/>
    </source>
</evidence>
<dbReference type="PANTHER" id="PTHR45528:SF1">
    <property type="entry name" value="SENSOR HISTIDINE KINASE CPXA"/>
    <property type="match status" value="1"/>
</dbReference>
<dbReference type="SMART" id="SM00388">
    <property type="entry name" value="HisKA"/>
    <property type="match status" value="1"/>
</dbReference>
<keyword evidence="7 14" id="KW-0812">Transmembrane</keyword>
<dbReference type="CDD" id="cd00082">
    <property type="entry name" value="HisKA"/>
    <property type="match status" value="1"/>
</dbReference>
<dbReference type="InterPro" id="IPR036890">
    <property type="entry name" value="HATPase_C_sf"/>
</dbReference>
<dbReference type="Pfam" id="PF00512">
    <property type="entry name" value="HisKA"/>
    <property type="match status" value="1"/>
</dbReference>
<dbReference type="STRING" id="1123500.GCA_000420365_00871"/>
<evidence type="ECO:0000256" key="7">
    <source>
        <dbReference type="ARBA" id="ARBA00022692"/>
    </source>
</evidence>
<dbReference type="CDD" id="cd00075">
    <property type="entry name" value="HATPase"/>
    <property type="match status" value="1"/>
</dbReference>
<dbReference type="InterPro" id="IPR050398">
    <property type="entry name" value="HssS/ArlS-like"/>
</dbReference>
<evidence type="ECO:0000313" key="16">
    <source>
        <dbReference type="EMBL" id="KRN32221.1"/>
    </source>
</evidence>
<name>A0A0R2G639_9LACO</name>
<dbReference type="EMBL" id="JQAX01000002">
    <property type="protein sequence ID" value="KRN32221.1"/>
    <property type="molecule type" value="Genomic_DNA"/>
</dbReference>
<dbReference type="Proteomes" id="UP000051296">
    <property type="component" value="Unassembled WGS sequence"/>
</dbReference>
<evidence type="ECO:0000256" key="4">
    <source>
        <dbReference type="ARBA" id="ARBA00022475"/>
    </source>
</evidence>
<evidence type="ECO:0000256" key="13">
    <source>
        <dbReference type="ARBA" id="ARBA00023136"/>
    </source>
</evidence>
<dbReference type="RefSeq" id="WP_022791631.1">
    <property type="nucleotide sequence ID" value="NZ_ATUU01000002.1"/>
</dbReference>
<dbReference type="Pfam" id="PF02518">
    <property type="entry name" value="HATPase_c"/>
    <property type="match status" value="1"/>
</dbReference>
<dbReference type="eggNOG" id="COG5002">
    <property type="taxonomic scope" value="Bacteria"/>
</dbReference>
<dbReference type="InterPro" id="IPR004358">
    <property type="entry name" value="Sig_transdc_His_kin-like_C"/>
</dbReference>
<keyword evidence="8" id="KW-0547">Nucleotide-binding</keyword>
<protein>
    <recommendedName>
        <fullName evidence="3">histidine kinase</fullName>
        <ecNumber evidence="3">2.7.13.3</ecNumber>
    </recommendedName>
</protein>
<dbReference type="InParanoid" id="A0A0R2G639"/>
<keyword evidence="6" id="KW-0808">Transferase</keyword>
<keyword evidence="12" id="KW-0902">Two-component regulatory system</keyword>
<evidence type="ECO:0000256" key="10">
    <source>
        <dbReference type="ARBA" id="ARBA00022840"/>
    </source>
</evidence>
<dbReference type="PANTHER" id="PTHR45528">
    <property type="entry name" value="SENSOR HISTIDINE KINASE CPXA"/>
    <property type="match status" value="1"/>
</dbReference>
<dbReference type="GO" id="GO:0005524">
    <property type="term" value="F:ATP binding"/>
    <property type="evidence" value="ECO:0007669"/>
    <property type="project" value="UniProtKB-KW"/>
</dbReference>
<keyword evidence="17" id="KW-1185">Reference proteome</keyword>
<dbReference type="InterPro" id="IPR003661">
    <property type="entry name" value="HisK_dim/P_dom"/>
</dbReference>
<dbReference type="PATRIC" id="fig|1123500.6.peg.573"/>
<dbReference type="GO" id="GO:0005886">
    <property type="term" value="C:plasma membrane"/>
    <property type="evidence" value="ECO:0007669"/>
    <property type="project" value="UniProtKB-SubCell"/>
</dbReference>